<dbReference type="Pfam" id="PF07842">
    <property type="entry name" value="GCFC"/>
    <property type="match status" value="1"/>
</dbReference>
<organism evidence="2">
    <name type="scientific">Henneguya salminicola</name>
    <name type="common">Myxosporean</name>
    <dbReference type="NCBI Taxonomy" id="69463"/>
    <lineage>
        <taxon>Eukaryota</taxon>
        <taxon>Metazoa</taxon>
        <taxon>Cnidaria</taxon>
        <taxon>Myxozoa</taxon>
        <taxon>Myxosporea</taxon>
        <taxon>Bivalvulida</taxon>
        <taxon>Platysporina</taxon>
        <taxon>Myxobolidae</taxon>
        <taxon>Henneguya</taxon>
    </lineage>
</organism>
<dbReference type="PANTHER" id="PTHR23329:SF1">
    <property type="entry name" value="TUFTELIN-INTERACTING PROTEIN 11"/>
    <property type="match status" value="1"/>
</dbReference>
<reference evidence="2" key="1">
    <citation type="submission" date="2018-11" db="EMBL/GenBank/DDBJ databases">
        <title>Henneguya salminicola genome and transcriptome.</title>
        <authorList>
            <person name="Yahalomi D."/>
            <person name="Atkinson S.D."/>
            <person name="Neuhof M."/>
            <person name="Chang E.S."/>
            <person name="Philippe H."/>
            <person name="Cartwright P."/>
            <person name="Bartholomew J.L."/>
            <person name="Huchon D."/>
        </authorList>
    </citation>
    <scope>NUCLEOTIDE SEQUENCE</scope>
    <source>
        <strain evidence="2">Hz1</strain>
        <tissue evidence="2">Whole</tissue>
    </source>
</reference>
<dbReference type="AlphaFoldDB" id="A0A6G3MJI2"/>
<accession>A0A6G3MJI2</accession>
<proteinExistence type="predicted"/>
<dbReference type="PANTHER" id="PTHR23329">
    <property type="entry name" value="TUFTELIN-INTERACTING PROTEIN 11-RELATED"/>
    <property type="match status" value="1"/>
</dbReference>
<evidence type="ECO:0000259" key="1">
    <source>
        <dbReference type="Pfam" id="PF07842"/>
    </source>
</evidence>
<dbReference type="GO" id="GO:0071008">
    <property type="term" value="C:U2-type post-mRNA release spliceosomal complex"/>
    <property type="evidence" value="ECO:0007669"/>
    <property type="project" value="TreeGrafter"/>
</dbReference>
<feature type="domain" description="GCF C-terminal" evidence="1">
    <location>
        <begin position="1"/>
        <end position="64"/>
    </location>
</feature>
<evidence type="ECO:0000313" key="2">
    <source>
        <dbReference type="EMBL" id="NDJ94149.1"/>
    </source>
</evidence>
<protein>
    <submittedName>
        <fullName evidence="2">Tuftelin-interacting protein 11 (Trinotate prediction)</fullName>
    </submittedName>
</protein>
<dbReference type="InterPro" id="IPR022783">
    <property type="entry name" value="GCFC_dom"/>
</dbReference>
<dbReference type="InterPro" id="IPR045211">
    <property type="entry name" value="TFP11/STIP/Ntr1"/>
</dbReference>
<name>A0A6G3MJI2_HENSL</name>
<sequence>MQGFLARSIRPKLIDCLQTKLIINPRNQILDPLMWILRWKNIMDTQSMAFVLSRGFSLKWLNVIHRWLSQTPNYEDVKKWYTGWKSLFIDYIDHPSIQFIFTQALEMIDFSMKGLPIPTPKEYTPPVVNNPPAVGPTRISLTFKEIIEKEATINGIIFTPTVKKRPDGKTIYHFGGNNIYIDRDVIFIEKSPNQPWVPISINNLISASSKM</sequence>
<dbReference type="EMBL" id="GHBP01006810">
    <property type="protein sequence ID" value="NDJ94149.1"/>
    <property type="molecule type" value="Transcribed_RNA"/>
</dbReference>
<dbReference type="GO" id="GO:0000390">
    <property type="term" value="P:spliceosomal complex disassembly"/>
    <property type="evidence" value="ECO:0007669"/>
    <property type="project" value="InterPro"/>
</dbReference>